<dbReference type="OrthoDB" id="8443793at2"/>
<keyword evidence="2" id="KW-1185">Reference proteome</keyword>
<organism evidence="1 2">
    <name type="scientific">Lentibacter algarum</name>
    <dbReference type="NCBI Taxonomy" id="576131"/>
    <lineage>
        <taxon>Bacteria</taxon>
        <taxon>Pseudomonadati</taxon>
        <taxon>Pseudomonadota</taxon>
        <taxon>Alphaproteobacteria</taxon>
        <taxon>Rhodobacterales</taxon>
        <taxon>Roseobacteraceae</taxon>
        <taxon>Lentibacter</taxon>
    </lineage>
</organism>
<dbReference type="InterPro" id="IPR003772">
    <property type="entry name" value="YceD"/>
</dbReference>
<dbReference type="Proteomes" id="UP000199026">
    <property type="component" value="Unassembled WGS sequence"/>
</dbReference>
<name>A0A1H3IKD9_9RHOB</name>
<proteinExistence type="predicted"/>
<dbReference type="EMBL" id="FNPR01000001">
    <property type="protein sequence ID" value="SDY27855.1"/>
    <property type="molecule type" value="Genomic_DNA"/>
</dbReference>
<dbReference type="GeneID" id="78123894"/>
<accession>A0A1H3IKD9</accession>
<dbReference type="RefSeq" id="WP_089888471.1">
    <property type="nucleotide sequence ID" value="NZ_FNPR01000001.1"/>
</dbReference>
<dbReference type="Pfam" id="PF02620">
    <property type="entry name" value="YceD"/>
    <property type="match status" value="1"/>
</dbReference>
<reference evidence="1 2" key="1">
    <citation type="submission" date="2016-10" db="EMBL/GenBank/DDBJ databases">
        <authorList>
            <person name="de Groot N.N."/>
        </authorList>
    </citation>
    <scope>NUCLEOTIDE SEQUENCE [LARGE SCALE GENOMIC DNA]</scope>
    <source>
        <strain evidence="1 2">DSM 24677</strain>
    </source>
</reference>
<gene>
    <name evidence="1" type="ORF">SAMN05444486_1011113</name>
</gene>
<dbReference type="STRING" id="576131.SAMN05444486_1011113"/>
<protein>
    <submittedName>
        <fullName evidence="1">Uncharacterized metal-binding protein YceD, DUF177 family</fullName>
    </submittedName>
</protein>
<sequence>MTQDFNDITTIPVSRLSANQSYSFSLKLSDEARTEMAKTLDLLALKKPSLIGTLKPHGADDWLLQARLGATVQQACVITLAPVSARIEESVERLFVRIMPSFDDLEEDAEVEMPEDDRAEPLENTINLADVFREALTLALPPYPRAEGASLESAVFTEEGKAALTDEDTKPFAGLAALKAKLQDPES</sequence>
<evidence type="ECO:0000313" key="1">
    <source>
        <dbReference type="EMBL" id="SDY27855.1"/>
    </source>
</evidence>
<dbReference type="AlphaFoldDB" id="A0A1H3IKD9"/>
<evidence type="ECO:0000313" key="2">
    <source>
        <dbReference type="Proteomes" id="UP000199026"/>
    </source>
</evidence>